<proteinExistence type="predicted"/>
<keyword evidence="2" id="KW-1185">Reference proteome</keyword>
<dbReference type="EMBL" id="JAIQCV010000008">
    <property type="protein sequence ID" value="KAH1072002.1"/>
    <property type="molecule type" value="Genomic_DNA"/>
</dbReference>
<dbReference type="AlphaFoldDB" id="A0A9D3ZW62"/>
<name>A0A9D3ZW62_9ROSI</name>
<protein>
    <submittedName>
        <fullName evidence="1">Uncharacterized protein</fullName>
    </submittedName>
</protein>
<gene>
    <name evidence="1" type="ORF">J1N35_024330</name>
</gene>
<dbReference type="Proteomes" id="UP000828251">
    <property type="component" value="Unassembled WGS sequence"/>
</dbReference>
<sequence length="121" mass="13909">MMKMLLQMSEALPPLKEVVHDVPNSDQENYCITVNHLKLDYEIQQEFGTKNHEDELDMANGVSYPIDIEVDVATNVEVEVTTNMKLELYLNKSVEESIHFLAQIKEVKEFILFSFDEGGKT</sequence>
<evidence type="ECO:0000313" key="1">
    <source>
        <dbReference type="EMBL" id="KAH1072002.1"/>
    </source>
</evidence>
<organism evidence="1 2">
    <name type="scientific">Gossypium stocksii</name>
    <dbReference type="NCBI Taxonomy" id="47602"/>
    <lineage>
        <taxon>Eukaryota</taxon>
        <taxon>Viridiplantae</taxon>
        <taxon>Streptophyta</taxon>
        <taxon>Embryophyta</taxon>
        <taxon>Tracheophyta</taxon>
        <taxon>Spermatophyta</taxon>
        <taxon>Magnoliopsida</taxon>
        <taxon>eudicotyledons</taxon>
        <taxon>Gunneridae</taxon>
        <taxon>Pentapetalae</taxon>
        <taxon>rosids</taxon>
        <taxon>malvids</taxon>
        <taxon>Malvales</taxon>
        <taxon>Malvaceae</taxon>
        <taxon>Malvoideae</taxon>
        <taxon>Gossypium</taxon>
    </lineage>
</organism>
<reference evidence="1 2" key="1">
    <citation type="journal article" date="2021" name="Plant Biotechnol. J.">
        <title>Multi-omics assisted identification of the key and species-specific regulatory components of drought-tolerant mechanisms in Gossypium stocksii.</title>
        <authorList>
            <person name="Yu D."/>
            <person name="Ke L."/>
            <person name="Zhang D."/>
            <person name="Wu Y."/>
            <person name="Sun Y."/>
            <person name="Mei J."/>
            <person name="Sun J."/>
            <person name="Sun Y."/>
        </authorList>
    </citation>
    <scope>NUCLEOTIDE SEQUENCE [LARGE SCALE GENOMIC DNA]</scope>
    <source>
        <strain evidence="2">cv. E1</strain>
        <tissue evidence="1">Leaf</tissue>
    </source>
</reference>
<accession>A0A9D3ZW62</accession>
<comment type="caution">
    <text evidence="1">The sequence shown here is derived from an EMBL/GenBank/DDBJ whole genome shotgun (WGS) entry which is preliminary data.</text>
</comment>
<evidence type="ECO:0000313" key="2">
    <source>
        <dbReference type="Proteomes" id="UP000828251"/>
    </source>
</evidence>